<dbReference type="Proteomes" id="UP001153954">
    <property type="component" value="Unassembled WGS sequence"/>
</dbReference>
<reference evidence="2" key="1">
    <citation type="submission" date="2022-03" db="EMBL/GenBank/DDBJ databases">
        <authorList>
            <person name="Tunstrom K."/>
        </authorList>
    </citation>
    <scope>NUCLEOTIDE SEQUENCE</scope>
</reference>
<evidence type="ECO:0000313" key="2">
    <source>
        <dbReference type="EMBL" id="CAH2085455.1"/>
    </source>
</evidence>
<dbReference type="PANTHER" id="PTHR47027:SF8">
    <property type="entry name" value="RIBONUCLEASE H"/>
    <property type="match status" value="1"/>
</dbReference>
<feature type="domain" description="Reverse transcriptase" evidence="1">
    <location>
        <begin position="5"/>
        <end position="80"/>
    </location>
</feature>
<accession>A0AAU9TIW3</accession>
<dbReference type="Pfam" id="PF00078">
    <property type="entry name" value="RVT_1"/>
    <property type="match status" value="1"/>
</dbReference>
<evidence type="ECO:0000313" key="3">
    <source>
        <dbReference type="Proteomes" id="UP001153954"/>
    </source>
</evidence>
<dbReference type="PANTHER" id="PTHR47027">
    <property type="entry name" value="REVERSE TRANSCRIPTASE DOMAIN-CONTAINING PROTEIN"/>
    <property type="match status" value="1"/>
</dbReference>
<sequence>MNRPVYICFIDYEKAFDRIDDKLIEILNNMGLDSTDLTIVRNLYWEQKARVRVDQVLTNDTDIQRDVRQGCILSPLVFNLQAGARLFVTAAVARSRKDLWDI</sequence>
<proteinExistence type="predicted"/>
<dbReference type="InterPro" id="IPR000477">
    <property type="entry name" value="RT_dom"/>
</dbReference>
<name>A0AAU9TIW3_EUPED</name>
<protein>
    <recommendedName>
        <fullName evidence="1">Reverse transcriptase domain-containing protein</fullName>
    </recommendedName>
</protein>
<keyword evidence="3" id="KW-1185">Reference proteome</keyword>
<dbReference type="EMBL" id="CAKOGL010000004">
    <property type="protein sequence ID" value="CAH2085455.1"/>
    <property type="molecule type" value="Genomic_DNA"/>
</dbReference>
<evidence type="ECO:0000259" key="1">
    <source>
        <dbReference type="Pfam" id="PF00078"/>
    </source>
</evidence>
<dbReference type="AlphaFoldDB" id="A0AAU9TIW3"/>
<organism evidence="2 3">
    <name type="scientific">Euphydryas editha</name>
    <name type="common">Edith's checkerspot</name>
    <dbReference type="NCBI Taxonomy" id="104508"/>
    <lineage>
        <taxon>Eukaryota</taxon>
        <taxon>Metazoa</taxon>
        <taxon>Ecdysozoa</taxon>
        <taxon>Arthropoda</taxon>
        <taxon>Hexapoda</taxon>
        <taxon>Insecta</taxon>
        <taxon>Pterygota</taxon>
        <taxon>Neoptera</taxon>
        <taxon>Endopterygota</taxon>
        <taxon>Lepidoptera</taxon>
        <taxon>Glossata</taxon>
        <taxon>Ditrysia</taxon>
        <taxon>Papilionoidea</taxon>
        <taxon>Nymphalidae</taxon>
        <taxon>Nymphalinae</taxon>
        <taxon>Euphydryas</taxon>
    </lineage>
</organism>
<comment type="caution">
    <text evidence="2">The sequence shown here is derived from an EMBL/GenBank/DDBJ whole genome shotgun (WGS) entry which is preliminary data.</text>
</comment>
<gene>
    <name evidence="2" type="ORF">EEDITHA_LOCUS1929</name>
</gene>